<dbReference type="EMBL" id="AODH01000029">
    <property type="protein sequence ID" value="EUJ39226.1"/>
    <property type="molecule type" value="Genomic_DNA"/>
</dbReference>
<dbReference type="Proteomes" id="UP000019243">
    <property type="component" value="Unassembled WGS sequence"/>
</dbReference>
<reference evidence="1 2" key="1">
    <citation type="submission" date="2012-12" db="EMBL/GenBank/DDBJ databases">
        <title>Novel taxa of Listeriaceae from agricultural environments in the United States.</title>
        <authorList>
            <person name="den Bakker H.C."/>
            <person name="Allred A."/>
            <person name="Warchocki S."/>
            <person name="Wright E.M."/>
            <person name="Burrell A."/>
            <person name="Nightingale K.K."/>
            <person name="Kephart D."/>
            <person name="Wiedmann M."/>
        </authorList>
    </citation>
    <scope>NUCLEOTIDE SEQUENCE [LARGE SCALE GENOMIC DNA]</scope>
    <source>
        <strain evidence="1 2">FSL F6-1037</strain>
    </source>
</reference>
<keyword evidence="2" id="KW-1185">Reference proteome</keyword>
<comment type="caution">
    <text evidence="1">The sequence shown here is derived from an EMBL/GenBank/DDBJ whole genome shotgun (WGS) entry which is preliminary data.</text>
</comment>
<organism evidence="1 2">
    <name type="scientific">Brochothrix campestris FSL F6-1037</name>
    <dbReference type="NCBI Taxonomy" id="1265861"/>
    <lineage>
        <taxon>Bacteria</taxon>
        <taxon>Bacillati</taxon>
        <taxon>Bacillota</taxon>
        <taxon>Bacilli</taxon>
        <taxon>Bacillales</taxon>
        <taxon>Listeriaceae</taxon>
        <taxon>Brochothrix</taxon>
    </lineage>
</organism>
<proteinExistence type="predicted"/>
<name>W7CTR7_9LIST</name>
<evidence type="ECO:0000313" key="1">
    <source>
        <dbReference type="EMBL" id="EUJ39226.1"/>
    </source>
</evidence>
<dbReference type="AlphaFoldDB" id="W7CTR7"/>
<gene>
    <name evidence="1" type="ORF">BCAMP_07495</name>
</gene>
<dbReference type="OrthoDB" id="9810528at2"/>
<accession>W7CTR7</accession>
<protein>
    <submittedName>
        <fullName evidence="1">Uncharacterized protein</fullName>
    </submittedName>
</protein>
<evidence type="ECO:0000313" key="2">
    <source>
        <dbReference type="Proteomes" id="UP000019243"/>
    </source>
</evidence>
<sequence>MRDKLSFKTSAPIDRQTVWRTICETYIKHYIEQDDDFLTYTDFLEPFSDETLNPLLPSLLASYFSEHHMGQTIYEQIVSGLSIPDYQINRVVHWFDDSVVSLFDVLERTPQNNWLLHNHLNAQEYFVNHRTLKGLDTYSSEQLDQLFYVTLVRENTHYYALENTITLGEKEERLIFSLLNHKETNWQQDFTKQQQLFFNIAFTHDFYLENKQLDMGTFLDTAMHKQEIMLVLENEFVRYKSPEQQHVARHLLGEVFLQMTTAPELQNAQINSVAAALTYLLQQPPFNFGTSETQNTIAQRYNISISTMRKWYRYLKNELTPFIDSYH</sequence>
<dbReference type="RefSeq" id="WP_035314708.1">
    <property type="nucleotide sequence ID" value="NZ_AODH01000029.1"/>
</dbReference>